<reference evidence="2" key="1">
    <citation type="journal article" date="2019" name="Int. J. Syst. Evol. Microbiol.">
        <title>The Global Catalogue of Microorganisms (GCM) 10K type strain sequencing project: providing services to taxonomists for standard genome sequencing and annotation.</title>
        <authorList>
            <consortium name="The Broad Institute Genomics Platform"/>
            <consortium name="The Broad Institute Genome Sequencing Center for Infectious Disease"/>
            <person name="Wu L."/>
            <person name="Ma J."/>
        </authorList>
    </citation>
    <scope>NUCLEOTIDE SEQUENCE [LARGE SCALE GENOMIC DNA]</scope>
    <source>
        <strain evidence="2">JCM 18198</strain>
    </source>
</reference>
<accession>A0ABP8ZWH4</accession>
<name>A0ABP8ZWH4_9FLAO</name>
<protein>
    <submittedName>
        <fullName evidence="1">Uncharacterized protein</fullName>
    </submittedName>
</protein>
<proteinExistence type="predicted"/>
<comment type="caution">
    <text evidence="1">The sequence shown here is derived from an EMBL/GenBank/DDBJ whole genome shotgun (WGS) entry which is preliminary data.</text>
</comment>
<dbReference type="EMBL" id="BAABIP010000014">
    <property type="protein sequence ID" value="GAA4767300.1"/>
    <property type="molecule type" value="Genomic_DNA"/>
</dbReference>
<sequence>MTFTYSICHPEKKEIDYKNQHLSEEEVLEIAQNYPWEEKLNFMKSLGEKVYYNPSIDFKCIENGQSFCLTAMYDDQNKLMFSLWYNRPKKVKVLFGLLGESEKMVVDDFWSLNLNDSIKYLEYFVEKKYSKIEDLYKK</sequence>
<gene>
    <name evidence="1" type="ORF">GCM10023230_16350</name>
</gene>
<organism evidence="1 2">
    <name type="scientific">Flavobacterium hankyongi</name>
    <dbReference type="NCBI Taxonomy" id="1176532"/>
    <lineage>
        <taxon>Bacteria</taxon>
        <taxon>Pseudomonadati</taxon>
        <taxon>Bacteroidota</taxon>
        <taxon>Flavobacteriia</taxon>
        <taxon>Flavobacteriales</taxon>
        <taxon>Flavobacteriaceae</taxon>
        <taxon>Flavobacterium</taxon>
    </lineage>
</organism>
<keyword evidence="2" id="KW-1185">Reference proteome</keyword>
<dbReference type="RefSeq" id="WP_264541927.1">
    <property type="nucleotide sequence ID" value="NZ_BAABIP010000014.1"/>
</dbReference>
<dbReference type="Proteomes" id="UP001500141">
    <property type="component" value="Unassembled WGS sequence"/>
</dbReference>
<evidence type="ECO:0000313" key="2">
    <source>
        <dbReference type="Proteomes" id="UP001500141"/>
    </source>
</evidence>
<evidence type="ECO:0000313" key="1">
    <source>
        <dbReference type="EMBL" id="GAA4767300.1"/>
    </source>
</evidence>